<feature type="region of interest" description="Disordered" evidence="1">
    <location>
        <begin position="176"/>
        <end position="198"/>
    </location>
</feature>
<dbReference type="Proteomes" id="UP000036367">
    <property type="component" value="Unassembled WGS sequence"/>
</dbReference>
<dbReference type="SUPFAM" id="SSF46626">
    <property type="entry name" value="Cytochrome c"/>
    <property type="match status" value="1"/>
</dbReference>
<feature type="domain" description="DUF1553" evidence="3">
    <location>
        <begin position="704"/>
        <end position="945"/>
    </location>
</feature>
<keyword evidence="5" id="KW-0472">Membrane</keyword>
<evidence type="ECO:0000256" key="1">
    <source>
        <dbReference type="SAM" id="MobiDB-lite"/>
    </source>
</evidence>
<protein>
    <submittedName>
        <fullName evidence="5">Transmembrane protein</fullName>
    </submittedName>
</protein>
<dbReference type="AlphaFoldDB" id="A0A0J1E8Q5"/>
<dbReference type="PANTHER" id="PTHR35889">
    <property type="entry name" value="CYCLOINULO-OLIGOSACCHARIDE FRUCTANOTRANSFERASE-RELATED"/>
    <property type="match status" value="1"/>
</dbReference>
<sequence length="1153" mass="128132">MMLSLMSSQRVLSVWMHQTARYLTCLLAVALFCAGAYADGLNPRESFFEEKVRPLLIEHCYECHGDALQESDLRLDSLGTILQGGISGPAAVAKNVNESLIIDAVLGRRGMEMMPPDGPLEEDQIVTLRRWINMGLPWPASAQDMAESDATDMTPALGDQKAIGRVAESHWAFQPLQKPQVPTTSKPADQTAANQKKSAHPIDSFIAASLDRNGLTPGKTASREVIVRRLHFDLLGLPPTYSQVQAFVNDERDTDVVVSEWIETLLADQHHGERWARYWLDLARYGDTRDWQAQAELRYPYAYTYRDYVIQSLNNDKPYDQFVREQIAADFYTEDADSPSLAALGFLTVGPRFRNNRLEQIADKIDVVGRGLMGITVSCARCHDHKYDPIPTEDYYSLYGVFASCALPETLPRIDTDVSFSDELKADFQAQLTAKQNELAEYKADLRKQAIADLKKQLPTYLDGFYLLSITRGKEIRGVIGQLKIKETAMTPLNARLAADLKNRSDVSHPSLGPWNQALGANTKQFNKQLPRWMKSWRANKHLNPLIRDGLVESNPKTQRELIAVYADVMDDVLKAWDAISKSADVKNDNQAIKLADANQEAIRQILMADGGWFDLDVEAVARASRLLGKGRKALGDREKAIAAVESTHPAAPPRAMALVDLKKPVNPFVLLRGEANRRGDRVPRQFLSLLSDVSDGPFTDGSGRRELAEAITSAENPLTARVLVNRVWARYFGRGLVDSLDDFGLRSSPPSHPELLDWLASEFIEQGWSMKWMHRTITTSHTYQQSSELREDAFAVDPENRWLWRQNRRRLDFEAMRDSIVSVAGTIDLTVGGRSVKLSETPYTTRRSLYAYVDRLELDPILRTFDFASPTASAASRAETTIPQQALFFMNHPFVAEQARELADRVADEADGNDADAATITAIYRRVFSRDPSADEITMAKRFLVAAADTDGQALGGVWQYGWGNIASTPKHAGDPADDFTPLPYWSGKAYQASEPFPDPKLKFLRLSATAAHCGVNPAHSIIRRWVAPADGAVRIACKVTHARPNGDGITVSIRSGDFRTTDKVARGTIKPSVPRLPVKAGEVIDFVASPGANSNSDSHTWTITIAGIGGELNGDRWQSQKDFAPPAPQPLGRVDQLAQALMLTNEFLYLD</sequence>
<dbReference type="EMBL" id="LECT01000048">
    <property type="protein sequence ID" value="KLU01849.1"/>
    <property type="molecule type" value="Genomic_DNA"/>
</dbReference>
<dbReference type="OrthoDB" id="127107at2"/>
<reference evidence="5" key="1">
    <citation type="submission" date="2015-05" db="EMBL/GenBank/DDBJ databases">
        <title>Permanent draft genome of Rhodopirellula islandicus K833.</title>
        <authorList>
            <person name="Kizina J."/>
            <person name="Richter M."/>
            <person name="Glockner F.O."/>
            <person name="Harder J."/>
        </authorList>
    </citation>
    <scope>NUCLEOTIDE SEQUENCE [LARGE SCALE GENOMIC DNA]</scope>
    <source>
        <strain evidence="5">K833</strain>
    </source>
</reference>
<evidence type="ECO:0000313" key="6">
    <source>
        <dbReference type="Proteomes" id="UP000036367"/>
    </source>
</evidence>
<evidence type="ECO:0000259" key="4">
    <source>
        <dbReference type="Pfam" id="PF07635"/>
    </source>
</evidence>
<dbReference type="PATRIC" id="fig|595434.4.peg.5731"/>
<evidence type="ECO:0000259" key="3">
    <source>
        <dbReference type="Pfam" id="PF07587"/>
    </source>
</evidence>
<dbReference type="STRING" id="595434.RISK_006033"/>
<dbReference type="Pfam" id="PF07635">
    <property type="entry name" value="PSCyt1"/>
    <property type="match status" value="1"/>
</dbReference>
<dbReference type="GO" id="GO:0020037">
    <property type="term" value="F:heme binding"/>
    <property type="evidence" value="ECO:0007669"/>
    <property type="project" value="InterPro"/>
</dbReference>
<dbReference type="Pfam" id="PF07583">
    <property type="entry name" value="PSCyt2"/>
    <property type="match status" value="1"/>
</dbReference>
<evidence type="ECO:0000313" key="5">
    <source>
        <dbReference type="EMBL" id="KLU01849.1"/>
    </source>
</evidence>
<proteinExistence type="predicted"/>
<dbReference type="GO" id="GO:0009055">
    <property type="term" value="F:electron transfer activity"/>
    <property type="evidence" value="ECO:0007669"/>
    <property type="project" value="InterPro"/>
</dbReference>
<keyword evidence="6" id="KW-1185">Reference proteome</keyword>
<dbReference type="InterPro" id="IPR036909">
    <property type="entry name" value="Cyt_c-like_dom_sf"/>
</dbReference>
<dbReference type="InterPro" id="IPR011444">
    <property type="entry name" value="DUF1549"/>
</dbReference>
<gene>
    <name evidence="5" type="ORF">RISK_006033</name>
</gene>
<feature type="domain" description="DUF1549" evidence="2">
    <location>
        <begin position="201"/>
        <end position="405"/>
    </location>
</feature>
<organism evidence="5 6">
    <name type="scientific">Rhodopirellula islandica</name>
    <dbReference type="NCBI Taxonomy" id="595434"/>
    <lineage>
        <taxon>Bacteria</taxon>
        <taxon>Pseudomonadati</taxon>
        <taxon>Planctomycetota</taxon>
        <taxon>Planctomycetia</taxon>
        <taxon>Pirellulales</taxon>
        <taxon>Pirellulaceae</taxon>
        <taxon>Rhodopirellula</taxon>
    </lineage>
</organism>
<dbReference type="InterPro" id="IPR011429">
    <property type="entry name" value="Cyt_c_Planctomycete-type"/>
</dbReference>
<name>A0A0J1E8Q5_RHOIS</name>
<dbReference type="RefSeq" id="WP_047816953.1">
    <property type="nucleotide sequence ID" value="NZ_LECT01000048.1"/>
</dbReference>
<dbReference type="PANTHER" id="PTHR35889:SF3">
    <property type="entry name" value="F-BOX DOMAIN-CONTAINING PROTEIN"/>
    <property type="match status" value="1"/>
</dbReference>
<feature type="compositionally biased region" description="Polar residues" evidence="1">
    <location>
        <begin position="180"/>
        <end position="196"/>
    </location>
</feature>
<dbReference type="InterPro" id="IPR022655">
    <property type="entry name" value="DUF1553"/>
</dbReference>
<accession>A0A0J1E8Q5</accession>
<keyword evidence="5" id="KW-0812">Transmembrane</keyword>
<comment type="caution">
    <text evidence="5">The sequence shown here is derived from an EMBL/GenBank/DDBJ whole genome shotgun (WGS) entry which is preliminary data.</text>
</comment>
<dbReference type="Pfam" id="PF07587">
    <property type="entry name" value="PSD1"/>
    <property type="match status" value="1"/>
</dbReference>
<evidence type="ECO:0000259" key="2">
    <source>
        <dbReference type="Pfam" id="PF07583"/>
    </source>
</evidence>
<feature type="domain" description="Cytochrome C Planctomycete-type" evidence="4">
    <location>
        <begin position="60"/>
        <end position="118"/>
    </location>
</feature>